<accession>A0ABQ7F7B9</accession>
<sequence length="139" mass="16044">MEKSWRHNPELIGTDPDAKKGHVCYGSMTEEALRHIQKVGVPREIHDYRVFDYRKNAPIAENKKYSIGSIRKSTTKEKCVVCKLSNGRHVGNGGYVRVSLRVMFMVLRAEGEQHIRDDQSPQHVLSNFVCPIIRKRRVK</sequence>
<proteinExistence type="predicted"/>
<dbReference type="EMBL" id="QGKV02000297">
    <property type="protein sequence ID" value="KAF3611131.1"/>
    <property type="molecule type" value="Genomic_DNA"/>
</dbReference>
<name>A0ABQ7F7B9_BRACR</name>
<protein>
    <recommendedName>
        <fullName evidence="3">Peptidase C1A papain C-terminal domain-containing protein</fullName>
    </recommendedName>
</protein>
<feature type="non-terminal residue" evidence="1">
    <location>
        <position position="139"/>
    </location>
</feature>
<dbReference type="Proteomes" id="UP000266723">
    <property type="component" value="Unassembled WGS sequence"/>
</dbReference>
<reference evidence="1 2" key="1">
    <citation type="journal article" date="2020" name="BMC Genomics">
        <title>Intraspecific diversification of the crop wild relative Brassica cretica Lam. using demographic model selection.</title>
        <authorList>
            <person name="Kioukis A."/>
            <person name="Michalopoulou V.A."/>
            <person name="Briers L."/>
            <person name="Pirintsos S."/>
            <person name="Studholme D.J."/>
            <person name="Pavlidis P."/>
            <person name="Sarris P.F."/>
        </authorList>
    </citation>
    <scope>NUCLEOTIDE SEQUENCE [LARGE SCALE GENOMIC DNA]</scope>
    <source>
        <strain evidence="2">cv. PFS-1207/04</strain>
    </source>
</reference>
<evidence type="ECO:0000313" key="1">
    <source>
        <dbReference type="EMBL" id="KAF3611131.1"/>
    </source>
</evidence>
<evidence type="ECO:0000313" key="2">
    <source>
        <dbReference type="Proteomes" id="UP000266723"/>
    </source>
</evidence>
<keyword evidence="2" id="KW-1185">Reference proteome</keyword>
<evidence type="ECO:0008006" key="3">
    <source>
        <dbReference type="Google" id="ProtNLM"/>
    </source>
</evidence>
<gene>
    <name evidence="1" type="ORF">DY000_02044750</name>
</gene>
<organism evidence="1 2">
    <name type="scientific">Brassica cretica</name>
    <name type="common">Mustard</name>
    <dbReference type="NCBI Taxonomy" id="69181"/>
    <lineage>
        <taxon>Eukaryota</taxon>
        <taxon>Viridiplantae</taxon>
        <taxon>Streptophyta</taxon>
        <taxon>Embryophyta</taxon>
        <taxon>Tracheophyta</taxon>
        <taxon>Spermatophyta</taxon>
        <taxon>Magnoliopsida</taxon>
        <taxon>eudicotyledons</taxon>
        <taxon>Gunneridae</taxon>
        <taxon>Pentapetalae</taxon>
        <taxon>rosids</taxon>
        <taxon>malvids</taxon>
        <taxon>Brassicales</taxon>
        <taxon>Brassicaceae</taxon>
        <taxon>Brassiceae</taxon>
        <taxon>Brassica</taxon>
    </lineage>
</organism>
<comment type="caution">
    <text evidence="1">The sequence shown here is derived from an EMBL/GenBank/DDBJ whole genome shotgun (WGS) entry which is preliminary data.</text>
</comment>